<dbReference type="SUPFAM" id="SSF55811">
    <property type="entry name" value="Nudix"/>
    <property type="match status" value="1"/>
</dbReference>
<dbReference type="AlphaFoldDB" id="A0A371JJN8"/>
<dbReference type="Gene3D" id="3.90.79.10">
    <property type="entry name" value="Nucleoside Triphosphate Pyrophosphohydrolase"/>
    <property type="match status" value="1"/>
</dbReference>
<dbReference type="InterPro" id="IPR020084">
    <property type="entry name" value="NUDIX_hydrolase_CS"/>
</dbReference>
<dbReference type="InterPro" id="IPR015797">
    <property type="entry name" value="NUDIX_hydrolase-like_dom_sf"/>
</dbReference>
<sequence>MNQKKENEFLTNYHLENFDRPSVAADIVAFTIKNKETDDYRKLSKKELSVLMIKRNEYPFKDYWALPGGFARKDETLEDTAIRELNEEAGVSDIALMQLQTFSDIRRDPRGWIISCAYLALAEEEQFHITAGSDAAAAEWFQIKYDLIQEKSEEIMQGKCKVKRFELQLMHSDIKLEANIDIKTYFTAKKQRTEYEITNIQGIAFDHAKIIGFAMEYLRENLNGSKLAFELLPKYFTLTDLQQVYEAILDEELLPANFRRKISDFVIETDEITKGAGHRPSKLFKRNIEQFN</sequence>
<dbReference type="PANTHER" id="PTHR43736">
    <property type="entry name" value="ADP-RIBOSE PYROPHOSPHATASE"/>
    <property type="match status" value="1"/>
</dbReference>
<gene>
    <name evidence="3" type="ORF">CG710_002770</name>
</gene>
<dbReference type="InterPro" id="IPR036390">
    <property type="entry name" value="WH_DNA-bd_sf"/>
</dbReference>
<dbReference type="CDD" id="cd18873">
    <property type="entry name" value="NUDIX_NadM_like"/>
    <property type="match status" value="1"/>
</dbReference>
<dbReference type="InterPro" id="IPR036388">
    <property type="entry name" value="WH-like_DNA-bd_sf"/>
</dbReference>
<proteinExistence type="predicted"/>
<dbReference type="OrthoDB" id="9786141at2"/>
<dbReference type="InterPro" id="IPR054105">
    <property type="entry name" value="WHD_NrtR"/>
</dbReference>
<dbReference type="Pfam" id="PF21906">
    <property type="entry name" value="WHD_NrtR"/>
    <property type="match status" value="1"/>
</dbReference>
<dbReference type="Gene3D" id="1.10.10.10">
    <property type="entry name" value="Winged helix-like DNA-binding domain superfamily/Winged helix DNA-binding domain"/>
    <property type="match status" value="1"/>
</dbReference>
<dbReference type="InterPro" id="IPR000086">
    <property type="entry name" value="NUDIX_hydrolase_dom"/>
</dbReference>
<feature type="domain" description="Nudix hydrolase" evidence="2">
    <location>
        <begin position="18"/>
        <end position="168"/>
    </location>
</feature>
<comment type="caution">
    <text evidence="3">The sequence shown here is derived from an EMBL/GenBank/DDBJ whole genome shotgun (WGS) entry which is preliminary data.</text>
</comment>
<keyword evidence="4" id="KW-1185">Reference proteome</keyword>
<dbReference type="RefSeq" id="WP_094376808.1">
    <property type="nucleotide sequence ID" value="NZ_NOKA02000002.1"/>
</dbReference>
<dbReference type="PROSITE" id="PS00893">
    <property type="entry name" value="NUDIX_BOX"/>
    <property type="match status" value="1"/>
</dbReference>
<dbReference type="PROSITE" id="PS51462">
    <property type="entry name" value="NUDIX"/>
    <property type="match status" value="1"/>
</dbReference>
<evidence type="ECO:0000313" key="4">
    <source>
        <dbReference type="Proteomes" id="UP000216411"/>
    </source>
</evidence>
<evidence type="ECO:0000259" key="2">
    <source>
        <dbReference type="PROSITE" id="PS51462"/>
    </source>
</evidence>
<dbReference type="PANTHER" id="PTHR43736:SF4">
    <property type="entry name" value="SLR1690 PROTEIN"/>
    <property type="match status" value="1"/>
</dbReference>
<dbReference type="GO" id="GO:0016787">
    <property type="term" value="F:hydrolase activity"/>
    <property type="evidence" value="ECO:0007669"/>
    <property type="project" value="UniProtKB-KW"/>
</dbReference>
<protein>
    <submittedName>
        <fullName evidence="3">NUDIX domain-containing protein</fullName>
    </submittedName>
</protein>
<accession>A0A371JJN8</accession>
<reference evidence="3 4" key="1">
    <citation type="journal article" date="2017" name="Genome Announc.">
        <title>Draft Genome Sequence of a Sporulating and Motile Strain of Lachnotalea glycerini Isolated from Water in Quebec City, Canada.</title>
        <authorList>
            <person name="Maheux A.F."/>
            <person name="Boudreau D.K."/>
            <person name="Berube E."/>
            <person name="Boissinot M."/>
            <person name="Raymond F."/>
            <person name="Brodeur S."/>
            <person name="Corbeil J."/>
            <person name="Isabel S."/>
            <person name="Omar R.F."/>
            <person name="Bergeron M.G."/>
        </authorList>
    </citation>
    <scope>NUCLEOTIDE SEQUENCE [LARGE SCALE GENOMIC DNA]</scope>
    <source>
        <strain evidence="3 4">CCRI-19302</strain>
    </source>
</reference>
<dbReference type="Pfam" id="PF00293">
    <property type="entry name" value="NUDIX"/>
    <property type="match status" value="1"/>
</dbReference>
<dbReference type="Proteomes" id="UP000216411">
    <property type="component" value="Unassembled WGS sequence"/>
</dbReference>
<evidence type="ECO:0000256" key="1">
    <source>
        <dbReference type="ARBA" id="ARBA00022801"/>
    </source>
</evidence>
<keyword evidence="1" id="KW-0378">Hydrolase</keyword>
<evidence type="ECO:0000313" key="3">
    <source>
        <dbReference type="EMBL" id="RDY32951.1"/>
    </source>
</evidence>
<dbReference type="EMBL" id="NOKA02000002">
    <property type="protein sequence ID" value="RDY32951.1"/>
    <property type="molecule type" value="Genomic_DNA"/>
</dbReference>
<organism evidence="3 4">
    <name type="scientific">Lachnotalea glycerini</name>
    <dbReference type="NCBI Taxonomy" id="1763509"/>
    <lineage>
        <taxon>Bacteria</taxon>
        <taxon>Bacillati</taxon>
        <taxon>Bacillota</taxon>
        <taxon>Clostridia</taxon>
        <taxon>Lachnospirales</taxon>
        <taxon>Lachnospiraceae</taxon>
        <taxon>Lachnotalea</taxon>
    </lineage>
</organism>
<name>A0A371JJN8_9FIRM</name>
<dbReference type="SUPFAM" id="SSF46785">
    <property type="entry name" value="Winged helix' DNA-binding domain"/>
    <property type="match status" value="1"/>
</dbReference>